<accession>A0A915AI52</accession>
<proteinExistence type="predicted"/>
<evidence type="ECO:0000256" key="1">
    <source>
        <dbReference type="SAM" id="Phobius"/>
    </source>
</evidence>
<protein>
    <submittedName>
        <fullName evidence="3 4">Secreted protein</fullName>
    </submittedName>
</protein>
<evidence type="ECO:0000313" key="2">
    <source>
        <dbReference type="Proteomes" id="UP000887569"/>
    </source>
</evidence>
<keyword evidence="2" id="KW-1185">Reference proteome</keyword>
<evidence type="ECO:0000313" key="3">
    <source>
        <dbReference type="WBParaSite" id="PgR007_g154_t01"/>
    </source>
</evidence>
<name>A0A915AI52_PARUN</name>
<dbReference type="Proteomes" id="UP000887569">
    <property type="component" value="Unplaced"/>
</dbReference>
<reference evidence="3 4" key="1">
    <citation type="submission" date="2022-11" db="UniProtKB">
        <authorList>
            <consortium name="WormBaseParasite"/>
        </authorList>
    </citation>
    <scope>IDENTIFICATION</scope>
</reference>
<keyword evidence="1" id="KW-0812">Transmembrane</keyword>
<dbReference type="WBParaSite" id="PgR007_g154_t04">
    <property type="protein sequence ID" value="PgR007_g154_t04"/>
    <property type="gene ID" value="PgR007_g154"/>
</dbReference>
<evidence type="ECO:0000313" key="4">
    <source>
        <dbReference type="WBParaSite" id="PgR007_g154_t04"/>
    </source>
</evidence>
<feature type="transmembrane region" description="Helical" evidence="1">
    <location>
        <begin position="6"/>
        <end position="21"/>
    </location>
</feature>
<keyword evidence="1" id="KW-0472">Membrane</keyword>
<organism evidence="2 4">
    <name type="scientific">Parascaris univalens</name>
    <name type="common">Nematode worm</name>
    <dbReference type="NCBI Taxonomy" id="6257"/>
    <lineage>
        <taxon>Eukaryota</taxon>
        <taxon>Metazoa</taxon>
        <taxon>Ecdysozoa</taxon>
        <taxon>Nematoda</taxon>
        <taxon>Chromadorea</taxon>
        <taxon>Rhabditida</taxon>
        <taxon>Spirurina</taxon>
        <taxon>Ascaridomorpha</taxon>
        <taxon>Ascaridoidea</taxon>
        <taxon>Ascarididae</taxon>
        <taxon>Parascaris</taxon>
    </lineage>
</organism>
<keyword evidence="1" id="KW-1133">Transmembrane helix</keyword>
<dbReference type="AlphaFoldDB" id="A0A915AI52"/>
<sequence length="105" mass="12469">MQLLYLHYVFVFIFIFTYRRKHSSRRERSHNLLPYTHHCSCLKKVVLSQARCKFRQQTLEKDFLGMPLLVIVVIIRIVECCVNDLDTIGALMIVLSRKRNVPLPH</sequence>
<dbReference type="WBParaSite" id="PgR007_g154_t01">
    <property type="protein sequence ID" value="PgR007_g154_t01"/>
    <property type="gene ID" value="PgR007_g154"/>
</dbReference>